<feature type="compositionally biased region" description="Polar residues" evidence="1">
    <location>
        <begin position="1"/>
        <end position="16"/>
    </location>
</feature>
<dbReference type="Gene3D" id="3.30.200.20">
    <property type="entry name" value="Phosphorylase Kinase, domain 1"/>
    <property type="match status" value="1"/>
</dbReference>
<protein>
    <submittedName>
        <fullName evidence="2">Uncharacterized protein</fullName>
    </submittedName>
</protein>
<feature type="non-terminal residue" evidence="2">
    <location>
        <position position="176"/>
    </location>
</feature>
<evidence type="ECO:0000256" key="1">
    <source>
        <dbReference type="SAM" id="MobiDB-lite"/>
    </source>
</evidence>
<dbReference type="Proteomes" id="UP000626109">
    <property type="component" value="Unassembled WGS sequence"/>
</dbReference>
<feature type="region of interest" description="Disordered" evidence="1">
    <location>
        <begin position="1"/>
        <end position="22"/>
    </location>
</feature>
<evidence type="ECO:0000313" key="2">
    <source>
        <dbReference type="EMBL" id="CAE8645013.1"/>
    </source>
</evidence>
<sequence length="176" mass="19598">AFLHQNSAGQAPESSGQVGGRALPHRLTPAAVLAHAKECRRKIQEKWACFNPAPPQLVTKRYYDVVGDQWIEESVMVKIDGKAFGQGAIRECFRMQEVNLETRMVSGGSGSPHSWGSGYPKASSPVHSPQHSPVVGFGAVARSLIEMRHKERRTLWVAKRSMKGYTDHEEHHRDCE</sequence>
<gene>
    <name evidence="2" type="ORF">PGLA2088_LOCUS3545</name>
</gene>
<evidence type="ECO:0000313" key="3">
    <source>
        <dbReference type="Proteomes" id="UP000626109"/>
    </source>
</evidence>
<comment type="caution">
    <text evidence="2">The sequence shown here is derived from an EMBL/GenBank/DDBJ whole genome shotgun (WGS) entry which is preliminary data.</text>
</comment>
<accession>A0A813I449</accession>
<dbReference type="AlphaFoldDB" id="A0A813I449"/>
<proteinExistence type="predicted"/>
<name>A0A813I449_POLGL</name>
<feature type="non-terminal residue" evidence="2">
    <location>
        <position position="1"/>
    </location>
</feature>
<feature type="region of interest" description="Disordered" evidence="1">
    <location>
        <begin position="105"/>
        <end position="127"/>
    </location>
</feature>
<organism evidence="2 3">
    <name type="scientific">Polarella glacialis</name>
    <name type="common">Dinoflagellate</name>
    <dbReference type="NCBI Taxonomy" id="89957"/>
    <lineage>
        <taxon>Eukaryota</taxon>
        <taxon>Sar</taxon>
        <taxon>Alveolata</taxon>
        <taxon>Dinophyceae</taxon>
        <taxon>Suessiales</taxon>
        <taxon>Suessiaceae</taxon>
        <taxon>Polarella</taxon>
    </lineage>
</organism>
<dbReference type="EMBL" id="CAJNNW010003079">
    <property type="protein sequence ID" value="CAE8645013.1"/>
    <property type="molecule type" value="Genomic_DNA"/>
</dbReference>
<feature type="compositionally biased region" description="Low complexity" evidence="1">
    <location>
        <begin position="111"/>
        <end position="127"/>
    </location>
</feature>
<reference evidence="2" key="1">
    <citation type="submission" date="2021-02" db="EMBL/GenBank/DDBJ databases">
        <authorList>
            <person name="Dougan E. K."/>
            <person name="Rhodes N."/>
            <person name="Thang M."/>
            <person name="Chan C."/>
        </authorList>
    </citation>
    <scope>NUCLEOTIDE SEQUENCE</scope>
</reference>